<keyword evidence="10" id="KW-0325">Glycoprotein</keyword>
<feature type="chain" id="PRO_5045948110" description="FAD-binding FR-type domain-containing protein" evidence="12">
    <location>
        <begin position="24"/>
        <end position="719"/>
    </location>
</feature>
<dbReference type="Pfam" id="PF08022">
    <property type="entry name" value="FAD_binding_8"/>
    <property type="match status" value="1"/>
</dbReference>
<comment type="similarity">
    <text evidence="2">Belongs to the ferric reductase (FRE) family.</text>
</comment>
<dbReference type="Gene3D" id="3.40.50.80">
    <property type="entry name" value="Nucleotide-binding domain of ferredoxin-NADP reductase (FNR) module"/>
    <property type="match status" value="1"/>
</dbReference>
<feature type="transmembrane region" description="Helical" evidence="11">
    <location>
        <begin position="272"/>
        <end position="289"/>
    </location>
</feature>
<protein>
    <recommendedName>
        <fullName evidence="13">FAD-binding FR-type domain-containing protein</fullName>
    </recommendedName>
</protein>
<keyword evidence="7" id="KW-0560">Oxidoreductase</keyword>
<feature type="signal peptide" evidence="12">
    <location>
        <begin position="1"/>
        <end position="23"/>
    </location>
</feature>
<evidence type="ECO:0000256" key="4">
    <source>
        <dbReference type="ARBA" id="ARBA00022692"/>
    </source>
</evidence>
<keyword evidence="5" id="KW-0249">Electron transport</keyword>
<dbReference type="SFLD" id="SFLDS00052">
    <property type="entry name" value="Ferric_Reductase_Domain"/>
    <property type="match status" value="1"/>
</dbReference>
<keyword evidence="6 11" id="KW-1133">Transmembrane helix</keyword>
<dbReference type="SUPFAM" id="SSF52343">
    <property type="entry name" value="Ferredoxin reductase-like, C-terminal NADP-linked domain"/>
    <property type="match status" value="1"/>
</dbReference>
<reference evidence="14 15" key="1">
    <citation type="journal article" date="2025" name="Microbiol. Resour. Announc.">
        <title>Draft genome sequences for Neonectria magnoliae and Neonectria punicea, canker pathogens of Liriodendron tulipifera and Acer saccharum in West Virginia.</title>
        <authorList>
            <person name="Petronek H.M."/>
            <person name="Kasson M.T."/>
            <person name="Metheny A.M."/>
            <person name="Stauder C.M."/>
            <person name="Lovett B."/>
            <person name="Lynch S.C."/>
            <person name="Garnas J.R."/>
            <person name="Kasson L.R."/>
            <person name="Stajich J.E."/>
        </authorList>
    </citation>
    <scope>NUCLEOTIDE SEQUENCE [LARGE SCALE GENOMIC DNA]</scope>
    <source>
        <strain evidence="14 15">NRRL 64651</strain>
    </source>
</reference>
<comment type="subcellular location">
    <subcellularLocation>
        <location evidence="1">Membrane</location>
        <topology evidence="1">Multi-pass membrane protein</topology>
    </subcellularLocation>
</comment>
<feature type="transmembrane region" description="Helical" evidence="11">
    <location>
        <begin position="346"/>
        <end position="369"/>
    </location>
</feature>
<evidence type="ECO:0000256" key="9">
    <source>
        <dbReference type="ARBA" id="ARBA00023136"/>
    </source>
</evidence>
<gene>
    <name evidence="14" type="ORF">QQZ08_005197</name>
</gene>
<organism evidence="14 15">
    <name type="scientific">Neonectria magnoliae</name>
    <dbReference type="NCBI Taxonomy" id="2732573"/>
    <lineage>
        <taxon>Eukaryota</taxon>
        <taxon>Fungi</taxon>
        <taxon>Dikarya</taxon>
        <taxon>Ascomycota</taxon>
        <taxon>Pezizomycotina</taxon>
        <taxon>Sordariomycetes</taxon>
        <taxon>Hypocreomycetidae</taxon>
        <taxon>Hypocreales</taxon>
        <taxon>Nectriaceae</taxon>
        <taxon>Neonectria</taxon>
    </lineage>
</organism>
<feature type="transmembrane region" description="Helical" evidence="11">
    <location>
        <begin position="376"/>
        <end position="399"/>
    </location>
</feature>
<dbReference type="Pfam" id="PF01794">
    <property type="entry name" value="Ferric_reduct"/>
    <property type="match status" value="1"/>
</dbReference>
<keyword evidence="4 11" id="KW-0812">Transmembrane</keyword>
<evidence type="ECO:0000256" key="2">
    <source>
        <dbReference type="ARBA" id="ARBA00006278"/>
    </source>
</evidence>
<dbReference type="InterPro" id="IPR051410">
    <property type="entry name" value="Ferric/Cupric_Reductase"/>
</dbReference>
<dbReference type="PANTHER" id="PTHR32361:SF9">
    <property type="entry name" value="FERRIC REDUCTASE TRANSMEMBRANE COMPONENT 3-RELATED"/>
    <property type="match status" value="1"/>
</dbReference>
<dbReference type="PANTHER" id="PTHR32361">
    <property type="entry name" value="FERRIC/CUPRIC REDUCTASE TRANSMEMBRANE COMPONENT"/>
    <property type="match status" value="1"/>
</dbReference>
<feature type="transmembrane region" description="Helical" evidence="11">
    <location>
        <begin position="153"/>
        <end position="174"/>
    </location>
</feature>
<evidence type="ECO:0000256" key="7">
    <source>
        <dbReference type="ARBA" id="ARBA00023002"/>
    </source>
</evidence>
<evidence type="ECO:0000313" key="15">
    <source>
        <dbReference type="Proteomes" id="UP001498421"/>
    </source>
</evidence>
<dbReference type="EMBL" id="JAZAVK010000043">
    <property type="protein sequence ID" value="KAK7428300.1"/>
    <property type="molecule type" value="Genomic_DNA"/>
</dbReference>
<evidence type="ECO:0000256" key="12">
    <source>
        <dbReference type="SAM" id="SignalP"/>
    </source>
</evidence>
<evidence type="ECO:0000256" key="3">
    <source>
        <dbReference type="ARBA" id="ARBA00022448"/>
    </source>
</evidence>
<dbReference type="Proteomes" id="UP001498421">
    <property type="component" value="Unassembled WGS sequence"/>
</dbReference>
<keyword evidence="9 11" id="KW-0472">Membrane</keyword>
<sequence length="719" mass="80543">MRFALSFGITVALATTWISSVAAEAMSPPEVCFNACRNTLNPVHFDDMPREESAVNKTCHSQRGLISLYLCLEVYCMPEARAVGLDPLNQTCRNFAHTDIPPFELISNYSAADIEAIRRVDMDETKRPNTTFREVVLPSKALFGVWWDTLDSVAAAMIVFWAVAVAIGVVNHIILALSNTQIVKRQPLQSVRQLPIYYSWLVGLVTVPATFGTRCAQKIGWGTLPPRIQSITIILFLIMNIAFTIHGYRIVPVNLYFDSVEKQILRYASDRAGIISFANFPLIWLFGMRNNMLMWLTGWDFGTYNNFHRWVARIATIQAIVHSVGYTVLIFKEGGWTYFAYWWTYMFWWTGEIATIIMSLLAGFSFYWIRRQHYELFLVVHIGMSVIVLVTMLAHVSIFDGEYDGFFWVPTFIWMADRLFRALRIMAFNPNFWRTWASATYNESSNIVRVSIPWGTSLYKPSAGTYYYIHVLNGPRCWESHPFTVASVLDHGQTAGKLLGEQVPLLEADEAPPGADAADAQSIEADNCAMTFLVRPYDGFTSRLRDTAVSSWPSKAPLRVLVDGPYGHTQPFHLFDNVVFVVGGSGIVVALSYLQVLTGAASPKSVQIHWAVREPGFALDVLRSDVGDALGSSNLSIDIHLTSHARDDGMDWPLQVHIQHGRIDAPSTIASARAKAGDESLAVIACGPAQMADAARKTVAGMLSKGDTRIEYFEESFQW</sequence>
<dbReference type="SFLD" id="SFLDG01168">
    <property type="entry name" value="Ferric_reductase_subgroup_(FRE"/>
    <property type="match status" value="1"/>
</dbReference>
<evidence type="ECO:0000256" key="10">
    <source>
        <dbReference type="ARBA" id="ARBA00023180"/>
    </source>
</evidence>
<name>A0ABR1I5M1_9HYPO</name>
<evidence type="ECO:0000256" key="6">
    <source>
        <dbReference type="ARBA" id="ARBA00022989"/>
    </source>
</evidence>
<evidence type="ECO:0000256" key="1">
    <source>
        <dbReference type="ARBA" id="ARBA00004141"/>
    </source>
</evidence>
<keyword evidence="3" id="KW-0813">Transport</keyword>
<dbReference type="InterPro" id="IPR017927">
    <property type="entry name" value="FAD-bd_FR_type"/>
</dbReference>
<keyword evidence="8" id="KW-0406">Ion transport</keyword>
<evidence type="ECO:0000256" key="5">
    <source>
        <dbReference type="ARBA" id="ARBA00022982"/>
    </source>
</evidence>
<comment type="caution">
    <text evidence="14">The sequence shown here is derived from an EMBL/GenBank/DDBJ whole genome shotgun (WGS) entry which is preliminary data.</text>
</comment>
<feature type="transmembrane region" description="Helical" evidence="11">
    <location>
        <begin position="231"/>
        <end position="251"/>
    </location>
</feature>
<accession>A0ABR1I5M1</accession>
<feature type="transmembrane region" description="Helical" evidence="11">
    <location>
        <begin position="194"/>
        <end position="211"/>
    </location>
</feature>
<keyword evidence="15" id="KW-1185">Reference proteome</keyword>
<evidence type="ECO:0000259" key="13">
    <source>
        <dbReference type="PROSITE" id="PS51384"/>
    </source>
</evidence>
<keyword evidence="12" id="KW-0732">Signal</keyword>
<dbReference type="InterPro" id="IPR013130">
    <property type="entry name" value="Fe3_Rdtase_TM_dom"/>
</dbReference>
<dbReference type="InterPro" id="IPR013112">
    <property type="entry name" value="FAD-bd_8"/>
</dbReference>
<feature type="domain" description="FAD-binding FR-type" evidence="13">
    <location>
        <begin position="418"/>
        <end position="572"/>
    </location>
</feature>
<evidence type="ECO:0000256" key="11">
    <source>
        <dbReference type="SAM" id="Phobius"/>
    </source>
</evidence>
<dbReference type="Pfam" id="PF08030">
    <property type="entry name" value="NAD_binding_6"/>
    <property type="match status" value="1"/>
</dbReference>
<proteinExistence type="inferred from homology"/>
<dbReference type="InterPro" id="IPR039261">
    <property type="entry name" value="FNR_nucleotide-bd"/>
</dbReference>
<evidence type="ECO:0000313" key="14">
    <source>
        <dbReference type="EMBL" id="KAK7428300.1"/>
    </source>
</evidence>
<dbReference type="CDD" id="cd06186">
    <property type="entry name" value="NOX_Duox_like_FAD_NADP"/>
    <property type="match status" value="1"/>
</dbReference>
<dbReference type="PROSITE" id="PS51384">
    <property type="entry name" value="FAD_FR"/>
    <property type="match status" value="1"/>
</dbReference>
<evidence type="ECO:0000256" key="8">
    <source>
        <dbReference type="ARBA" id="ARBA00023065"/>
    </source>
</evidence>
<dbReference type="InterPro" id="IPR013121">
    <property type="entry name" value="Fe_red_NAD-bd_6"/>
</dbReference>